<dbReference type="PANTHER" id="PTHR41390">
    <property type="entry name" value="CHROMOSOME 7, WHOLE GENOME SHOTGUN SEQUENCE"/>
    <property type="match status" value="1"/>
</dbReference>
<dbReference type="OrthoDB" id="5565730at2759"/>
<evidence type="ECO:0000313" key="2">
    <source>
        <dbReference type="Proteomes" id="UP000028045"/>
    </source>
</evidence>
<gene>
    <name evidence="1" type="ORF">S7711_03336</name>
</gene>
<proteinExistence type="predicted"/>
<keyword evidence="2" id="KW-1185">Reference proteome</keyword>
<dbReference type="AlphaFoldDB" id="A0A084AUQ8"/>
<sequence>MPETKQAVSTTVSSQQSMVRPSATSGIADVVVPSLKFGLGTGTVGVFAGIGGAIAKDISPVIGGMFTGFQWFTVGGSYWLTRSLLARASGGDEQLRPIEKTAISAVSGTAAGAVSGLLRGPTKIIPSMIVWSLVGAGGQLVTNRISIKQSKPRDENDSWLRSKWSPLQKLTDQEYITYLEEKRLRVDADIALIDERIAALQQLRESQEKDTPKTQ</sequence>
<dbReference type="PANTHER" id="PTHR41390:SF1">
    <property type="entry name" value="NADH-UBIQUINONE OXIDOREDUCTASE 213 KDA SUBUNIT"/>
    <property type="match status" value="1"/>
</dbReference>
<dbReference type="EMBL" id="KL648554">
    <property type="protein sequence ID" value="KEY69037.1"/>
    <property type="molecule type" value="Genomic_DNA"/>
</dbReference>
<organism evidence="1 2">
    <name type="scientific">Stachybotrys chartarum (strain CBS 109288 / IBT 7711)</name>
    <name type="common">Toxic black mold</name>
    <name type="synonym">Stilbospora chartarum</name>
    <dbReference type="NCBI Taxonomy" id="1280523"/>
    <lineage>
        <taxon>Eukaryota</taxon>
        <taxon>Fungi</taxon>
        <taxon>Dikarya</taxon>
        <taxon>Ascomycota</taxon>
        <taxon>Pezizomycotina</taxon>
        <taxon>Sordariomycetes</taxon>
        <taxon>Hypocreomycetidae</taxon>
        <taxon>Hypocreales</taxon>
        <taxon>Stachybotryaceae</taxon>
        <taxon>Stachybotrys</taxon>
    </lineage>
</organism>
<dbReference type="HOGENOM" id="CLU_094649_1_0_1"/>
<name>A0A084AUQ8_STACB</name>
<dbReference type="Proteomes" id="UP000028045">
    <property type="component" value="Unassembled WGS sequence"/>
</dbReference>
<accession>A0A084AUQ8</accession>
<evidence type="ECO:0000313" key="1">
    <source>
        <dbReference type="EMBL" id="KEY69037.1"/>
    </source>
</evidence>
<reference evidence="1 2" key="1">
    <citation type="journal article" date="2014" name="BMC Genomics">
        <title>Comparative genome sequencing reveals chemotype-specific gene clusters in the toxigenic black mold Stachybotrys.</title>
        <authorList>
            <person name="Semeiks J."/>
            <person name="Borek D."/>
            <person name="Otwinowski Z."/>
            <person name="Grishin N.V."/>
        </authorList>
    </citation>
    <scope>NUCLEOTIDE SEQUENCE [LARGE SCALE GENOMIC DNA]</scope>
    <source>
        <strain evidence="2">CBS 109288 / IBT 7711</strain>
    </source>
</reference>
<protein>
    <submittedName>
        <fullName evidence="1">Uncharacterized protein</fullName>
    </submittedName>
</protein>